<dbReference type="Proteomes" id="UP001177744">
    <property type="component" value="Unassembled WGS sequence"/>
</dbReference>
<name>A0AA40LQ17_CNENI</name>
<organism evidence="2 3">
    <name type="scientific">Cnephaeus nilssonii</name>
    <name type="common">Northern bat</name>
    <name type="synonym">Eptesicus nilssonii</name>
    <dbReference type="NCBI Taxonomy" id="3371016"/>
    <lineage>
        <taxon>Eukaryota</taxon>
        <taxon>Metazoa</taxon>
        <taxon>Chordata</taxon>
        <taxon>Craniata</taxon>
        <taxon>Vertebrata</taxon>
        <taxon>Euteleostomi</taxon>
        <taxon>Mammalia</taxon>
        <taxon>Eutheria</taxon>
        <taxon>Laurasiatheria</taxon>
        <taxon>Chiroptera</taxon>
        <taxon>Yangochiroptera</taxon>
        <taxon>Vespertilionidae</taxon>
        <taxon>Cnephaeus</taxon>
    </lineage>
</organism>
<protein>
    <recommendedName>
        <fullName evidence="4">Apoptosis regulatory protein Siva</fullName>
    </recommendedName>
</protein>
<dbReference type="GO" id="GO:0005175">
    <property type="term" value="F:CD27 receptor binding"/>
    <property type="evidence" value="ECO:0007669"/>
    <property type="project" value="TreeGrafter"/>
</dbReference>
<dbReference type="InterPro" id="IPR022773">
    <property type="entry name" value="Siva"/>
</dbReference>
<feature type="region of interest" description="Disordered" evidence="1">
    <location>
        <begin position="1"/>
        <end position="61"/>
    </location>
</feature>
<dbReference type="AlphaFoldDB" id="A0AA40LQ17"/>
<feature type="compositionally biased region" description="Gly residues" evidence="1">
    <location>
        <begin position="8"/>
        <end position="18"/>
    </location>
</feature>
<accession>A0AA40LQ17</accession>
<evidence type="ECO:0000256" key="1">
    <source>
        <dbReference type="SAM" id="MobiDB-lite"/>
    </source>
</evidence>
<reference evidence="2" key="1">
    <citation type="submission" date="2023-06" db="EMBL/GenBank/DDBJ databases">
        <title>Reference genome for the Northern bat (Eptesicus nilssonii), a most northern bat species.</title>
        <authorList>
            <person name="Laine V.N."/>
            <person name="Pulliainen A.T."/>
            <person name="Lilley T.M."/>
        </authorList>
    </citation>
    <scope>NUCLEOTIDE SEQUENCE</scope>
    <source>
        <strain evidence="2">BLF_Eptnil</strain>
        <tissue evidence="2">Kidney</tissue>
    </source>
</reference>
<dbReference type="PANTHER" id="PTHR14365">
    <property type="entry name" value="APOPTOSIS REGULATORY PROTEIN SIVA"/>
    <property type="match status" value="1"/>
</dbReference>
<evidence type="ECO:0000313" key="2">
    <source>
        <dbReference type="EMBL" id="KAK1339539.1"/>
    </source>
</evidence>
<gene>
    <name evidence="2" type="ORF">QTO34_020222</name>
</gene>
<feature type="compositionally biased region" description="Basic and acidic residues" evidence="1">
    <location>
        <begin position="31"/>
        <end position="41"/>
    </location>
</feature>
<comment type="caution">
    <text evidence="2">The sequence shown here is derived from an EMBL/GenBank/DDBJ whole genome shotgun (WGS) entry which is preliminary data.</text>
</comment>
<keyword evidence="3" id="KW-1185">Reference proteome</keyword>
<dbReference type="PANTHER" id="PTHR14365:SF1">
    <property type="entry name" value="APOPTOSIS REGULATORY PROTEIN SIVA"/>
    <property type="match status" value="1"/>
</dbReference>
<dbReference type="GO" id="GO:0097191">
    <property type="term" value="P:extrinsic apoptotic signaling pathway"/>
    <property type="evidence" value="ECO:0007669"/>
    <property type="project" value="TreeGrafter"/>
</dbReference>
<evidence type="ECO:0008006" key="4">
    <source>
        <dbReference type="Google" id="ProtNLM"/>
    </source>
</evidence>
<dbReference type="Pfam" id="PF05458">
    <property type="entry name" value="Siva"/>
    <property type="match status" value="1"/>
</dbReference>
<evidence type="ECO:0000313" key="3">
    <source>
        <dbReference type="Proteomes" id="UP001177744"/>
    </source>
</evidence>
<sequence>MAAEPGEGRAGGRVGPGHGEQRRLHTWPAGRRGEGGRDGRGLCKGPQAAKVSQDGSVSPEKTRQLLFRGAKAYMDHAWEEGCAVVDLPESPKPGPMEAPRATRGQMLIGPDGRLTRRGAQAFEADAPGAACRACSSCVRAVDGPAACGQCERALCGHCVRTCGSCGAVACTLCALVDCSDVHEKVLCASCAVFEA</sequence>
<dbReference type="EMBL" id="JAULJE010000009">
    <property type="protein sequence ID" value="KAK1339539.1"/>
    <property type="molecule type" value="Genomic_DNA"/>
</dbReference>
<proteinExistence type="predicted"/>